<accession>A0A090T3B2</accession>
<evidence type="ECO:0000313" key="2">
    <source>
        <dbReference type="EMBL" id="GAL33229.1"/>
    </source>
</evidence>
<feature type="compositionally biased region" description="Basic and acidic residues" evidence="1">
    <location>
        <begin position="13"/>
        <end position="23"/>
    </location>
</feature>
<keyword evidence="3" id="KW-1185">Reference proteome</keyword>
<reference evidence="2 3" key="1">
    <citation type="submission" date="2014-09" db="EMBL/GenBank/DDBJ databases">
        <title>Vibrio maritimus JCM 19240. (C210) whole genome shotgun sequence.</title>
        <authorList>
            <person name="Sawabe T."/>
            <person name="Meirelles P."/>
            <person name="Nakanishi M."/>
            <person name="Sayaka M."/>
            <person name="Hattori M."/>
            <person name="Ohkuma M."/>
        </authorList>
    </citation>
    <scope>NUCLEOTIDE SEQUENCE [LARGE SCALE GENOMIC DNA]</scope>
    <source>
        <strain evidence="2 3">JCM 19240</strain>
    </source>
</reference>
<organism evidence="2 3">
    <name type="scientific">Vibrio maritimus</name>
    <dbReference type="NCBI Taxonomy" id="990268"/>
    <lineage>
        <taxon>Bacteria</taxon>
        <taxon>Pseudomonadati</taxon>
        <taxon>Pseudomonadota</taxon>
        <taxon>Gammaproteobacteria</taxon>
        <taxon>Vibrionales</taxon>
        <taxon>Vibrionaceae</taxon>
        <taxon>Vibrio</taxon>
    </lineage>
</organism>
<comment type="caution">
    <text evidence="2">The sequence shown here is derived from an EMBL/GenBank/DDBJ whole genome shotgun (WGS) entry which is preliminary data.</text>
</comment>
<evidence type="ECO:0000313" key="3">
    <source>
        <dbReference type="Proteomes" id="UP000029224"/>
    </source>
</evidence>
<sequence length="39" mass="4589">MVRSRNNRIQKAQKSEQWSDDKEAKLKALLDDKETGDKQ</sequence>
<dbReference type="AlphaFoldDB" id="A0A090T3B2"/>
<dbReference type="EMBL" id="BBMT01000002">
    <property type="protein sequence ID" value="GAL33229.1"/>
    <property type="molecule type" value="Genomic_DNA"/>
</dbReference>
<protein>
    <submittedName>
        <fullName evidence="2">Uncharacterized protein</fullName>
    </submittedName>
</protein>
<name>A0A090T3B2_9VIBR</name>
<gene>
    <name evidence="2" type="ORF">JCM19240_6661</name>
</gene>
<dbReference type="Proteomes" id="UP000029224">
    <property type="component" value="Unassembled WGS sequence"/>
</dbReference>
<reference evidence="2 3" key="2">
    <citation type="submission" date="2014-09" db="EMBL/GenBank/DDBJ databases">
        <authorList>
            <consortium name="NBRP consortium"/>
            <person name="Sawabe T."/>
            <person name="Meirelles P."/>
            <person name="Nakanishi M."/>
            <person name="Sayaka M."/>
            <person name="Hattori M."/>
            <person name="Ohkuma M."/>
        </authorList>
    </citation>
    <scope>NUCLEOTIDE SEQUENCE [LARGE SCALE GENOMIC DNA]</scope>
    <source>
        <strain evidence="2 3">JCM 19240</strain>
    </source>
</reference>
<feature type="region of interest" description="Disordered" evidence="1">
    <location>
        <begin position="1"/>
        <end position="23"/>
    </location>
</feature>
<proteinExistence type="predicted"/>
<evidence type="ECO:0000256" key="1">
    <source>
        <dbReference type="SAM" id="MobiDB-lite"/>
    </source>
</evidence>